<accession>A0A4V6XAV0</accession>
<reference evidence="8 9" key="1">
    <citation type="submission" date="2019-05" db="EMBL/GenBank/DDBJ databases">
        <title>Panacibacter sp. strain 17mud1-8 Genome sequencing and assembly.</title>
        <authorList>
            <person name="Chhetri G."/>
        </authorList>
    </citation>
    <scope>NUCLEOTIDE SEQUENCE [LARGE SCALE GENOMIC DNA]</scope>
    <source>
        <strain evidence="8 9">17mud1-8</strain>
    </source>
</reference>
<sequence length="556" mass="62642">MNKFCLLFLLGVTGVVLLGSCKKYYESVPVEAVTSDYIWDTKDSNGVYASEFLFSIYASLPDGQNRISRDFLDAGSDDAVTSQTSAAPITLLATNGITIFNNPDDLWTNSYASIRKATDFLNNFSKVPLKNTYERRSWFGEARVMRAFFYFELVKRYGGVPIVGDSVKTLKDDVQIPRSSFERCINYIVSECNQAIDSLRDDPVSAGNYGRWTKDGARALKAHVLLYAASPLYNGGNVGDSLNGYASYDANRWKLAADAAKAIMDEGRYQLETDFKNIFLAQQSVEVIFAKTNTQNYFLESRNGPINFSTAPATGNTSPTQELVDAYGMSNGLPISDPASGYNPQDPYSNRDPRLTYTVLYNGAQWLGTQLQTFNGGVNRPGGTTTQTQTGYYMRKFLGNFENATTYENHYTDWVYYRYGEVLLNYAEAMNEFAGPTEDVFNAVEAIRQRAGLNPYALDHSISQDSLRTIIRNERHKEMAFEEQRYWDIRRWKIAGEIYNSAPLHGISITKTPTGFLYNIVPVLTTAFDESKMYFYPIPYSEVVSNINMRQNPGWD</sequence>
<dbReference type="Gene3D" id="1.25.40.390">
    <property type="match status" value="1"/>
</dbReference>
<evidence type="ECO:0000256" key="2">
    <source>
        <dbReference type="ARBA" id="ARBA00006275"/>
    </source>
</evidence>
<dbReference type="AlphaFoldDB" id="A0A4V6XAV0"/>
<evidence type="ECO:0000256" key="4">
    <source>
        <dbReference type="ARBA" id="ARBA00023136"/>
    </source>
</evidence>
<dbReference type="RefSeq" id="WP_137262056.1">
    <property type="nucleotide sequence ID" value="NZ_SZQL01000009.1"/>
</dbReference>
<dbReference type="PROSITE" id="PS51257">
    <property type="entry name" value="PROKAR_LIPOPROTEIN"/>
    <property type="match status" value="1"/>
</dbReference>
<dbReference type="Pfam" id="PF07980">
    <property type="entry name" value="SusD_RagB"/>
    <property type="match status" value="1"/>
</dbReference>
<comment type="caution">
    <text evidence="8">The sequence shown here is derived from an EMBL/GenBank/DDBJ whole genome shotgun (WGS) entry which is preliminary data.</text>
</comment>
<keyword evidence="9" id="KW-1185">Reference proteome</keyword>
<dbReference type="Proteomes" id="UP000305848">
    <property type="component" value="Unassembled WGS sequence"/>
</dbReference>
<evidence type="ECO:0000256" key="1">
    <source>
        <dbReference type="ARBA" id="ARBA00004442"/>
    </source>
</evidence>
<dbReference type="EMBL" id="SZQL01000009">
    <property type="protein sequence ID" value="TKK67953.1"/>
    <property type="molecule type" value="Genomic_DNA"/>
</dbReference>
<keyword evidence="5" id="KW-0998">Cell outer membrane</keyword>
<dbReference type="InterPro" id="IPR033985">
    <property type="entry name" value="SusD-like_N"/>
</dbReference>
<evidence type="ECO:0000256" key="5">
    <source>
        <dbReference type="ARBA" id="ARBA00023237"/>
    </source>
</evidence>
<dbReference type="OrthoDB" id="5694214at2"/>
<evidence type="ECO:0000259" key="6">
    <source>
        <dbReference type="Pfam" id="PF07980"/>
    </source>
</evidence>
<dbReference type="GO" id="GO:0009279">
    <property type="term" value="C:cell outer membrane"/>
    <property type="evidence" value="ECO:0007669"/>
    <property type="project" value="UniProtKB-SubCell"/>
</dbReference>
<protein>
    <submittedName>
        <fullName evidence="8">RagB/SusD family nutrient uptake outer membrane protein</fullName>
    </submittedName>
</protein>
<evidence type="ECO:0000256" key="3">
    <source>
        <dbReference type="ARBA" id="ARBA00022729"/>
    </source>
</evidence>
<comment type="subcellular location">
    <subcellularLocation>
        <location evidence="1">Cell outer membrane</location>
    </subcellularLocation>
</comment>
<evidence type="ECO:0000313" key="9">
    <source>
        <dbReference type="Proteomes" id="UP000305848"/>
    </source>
</evidence>
<name>A0A4V6XAV0_9BACT</name>
<keyword evidence="3" id="KW-0732">Signal</keyword>
<evidence type="ECO:0000313" key="8">
    <source>
        <dbReference type="EMBL" id="TKK67953.1"/>
    </source>
</evidence>
<comment type="similarity">
    <text evidence="2">Belongs to the SusD family.</text>
</comment>
<organism evidence="8 9">
    <name type="scientific">Ilyomonas limi</name>
    <dbReference type="NCBI Taxonomy" id="2575867"/>
    <lineage>
        <taxon>Bacteria</taxon>
        <taxon>Pseudomonadati</taxon>
        <taxon>Bacteroidota</taxon>
        <taxon>Chitinophagia</taxon>
        <taxon>Chitinophagales</taxon>
        <taxon>Chitinophagaceae</taxon>
        <taxon>Ilyomonas</taxon>
    </lineage>
</organism>
<feature type="domain" description="RagB/SusD" evidence="6">
    <location>
        <begin position="286"/>
        <end position="555"/>
    </location>
</feature>
<dbReference type="SUPFAM" id="SSF48452">
    <property type="entry name" value="TPR-like"/>
    <property type="match status" value="1"/>
</dbReference>
<dbReference type="InterPro" id="IPR011990">
    <property type="entry name" value="TPR-like_helical_dom_sf"/>
</dbReference>
<dbReference type="Pfam" id="PF14322">
    <property type="entry name" value="SusD-like_3"/>
    <property type="match status" value="1"/>
</dbReference>
<keyword evidence="4" id="KW-0472">Membrane</keyword>
<dbReference type="InterPro" id="IPR012944">
    <property type="entry name" value="SusD_RagB_dom"/>
</dbReference>
<feature type="domain" description="SusD-like N-terminal" evidence="7">
    <location>
        <begin position="92"/>
        <end position="225"/>
    </location>
</feature>
<proteinExistence type="inferred from homology"/>
<gene>
    <name evidence="8" type="ORF">FC093_12100</name>
</gene>
<evidence type="ECO:0000259" key="7">
    <source>
        <dbReference type="Pfam" id="PF14322"/>
    </source>
</evidence>